<proteinExistence type="predicted"/>
<feature type="compositionally biased region" description="Gly residues" evidence="1">
    <location>
        <begin position="575"/>
        <end position="590"/>
    </location>
</feature>
<organism evidence="2 3">
    <name type="scientific">Chlamydomonas incerta</name>
    <dbReference type="NCBI Taxonomy" id="51695"/>
    <lineage>
        <taxon>Eukaryota</taxon>
        <taxon>Viridiplantae</taxon>
        <taxon>Chlorophyta</taxon>
        <taxon>core chlorophytes</taxon>
        <taxon>Chlorophyceae</taxon>
        <taxon>CS clade</taxon>
        <taxon>Chlamydomonadales</taxon>
        <taxon>Chlamydomonadaceae</taxon>
        <taxon>Chlamydomonas</taxon>
    </lineage>
</organism>
<feature type="region of interest" description="Disordered" evidence="1">
    <location>
        <begin position="570"/>
        <end position="619"/>
    </location>
</feature>
<dbReference type="OrthoDB" id="559197at2759"/>
<sequence>MGADVARNITVLSLEGALDLPTLTTVSLVLAGTLRHVHTLKLNTNPRGAGGFGNLYALHSALRGAFPALQELCLPGMACLRGLEAFAGSALHTLRHLDLAGAGWDAGWNDYDVDEQVWDDLDADEGADADDDEVFQAGADAELAAALGDATLLEMLRGREELVQETWALRRLLTSTPPALESLRLPWIFREINFMGGRIARVVMSEDVCQIACLCRAAAALVPRLEATGQRLPLLEVESLMEDPAGVTSLLQPHTAFARLLAKCDRVELGRLELELDVGSRHPGPEAAAAAAAAAALQAVARAMGGRLPGYLHVRGSIRDYWYCRLQMQPRCCRAGGDIVAAANGRSGGRGHGTGGVTMAAPAAVPELTAEQVLERAADKMWAAASVQGAASMAEAAMDAYLAAGAAAPRERGSLYNKLVRMNVLLRGPLVWQLTFGPGSGGGAPLLTDWLGSLVAAGLPPPGMRVGAAAGAAGLKLRGCSYAPCGPGSAMAVVTCDCPFAALQLHRAAAAAARETPSCLQVSAAGPYHQDCWRHAVSEVIEKLWDDHLSSAPRPAAAAARAAAAAGTAARADGPSGGGGGGGGGGGNGGPAKTTAAGAGGEPGRAPGGQPARDAAAGGGGGADYDLQVLMRLLQLLEQAQAAVVRVELRKA</sequence>
<evidence type="ECO:0000313" key="3">
    <source>
        <dbReference type="Proteomes" id="UP000650467"/>
    </source>
</evidence>
<accession>A0A835SAC6</accession>
<dbReference type="AlphaFoldDB" id="A0A835SAC6"/>
<dbReference type="EMBL" id="JAEHOC010000076">
    <property type="protein sequence ID" value="KAG2423638.1"/>
    <property type="molecule type" value="Genomic_DNA"/>
</dbReference>
<comment type="caution">
    <text evidence="2">The sequence shown here is derived from an EMBL/GenBank/DDBJ whole genome shotgun (WGS) entry which is preliminary data.</text>
</comment>
<dbReference type="Proteomes" id="UP000650467">
    <property type="component" value="Unassembled WGS sequence"/>
</dbReference>
<name>A0A835SAC6_CHLIN</name>
<evidence type="ECO:0000256" key="1">
    <source>
        <dbReference type="SAM" id="MobiDB-lite"/>
    </source>
</evidence>
<reference evidence="2" key="1">
    <citation type="journal article" date="2020" name="bioRxiv">
        <title>Comparative genomics of Chlamydomonas.</title>
        <authorList>
            <person name="Craig R.J."/>
            <person name="Hasan A.R."/>
            <person name="Ness R.W."/>
            <person name="Keightley P.D."/>
        </authorList>
    </citation>
    <scope>NUCLEOTIDE SEQUENCE</scope>
    <source>
        <strain evidence="2">SAG 7.73</strain>
    </source>
</reference>
<evidence type="ECO:0000313" key="2">
    <source>
        <dbReference type="EMBL" id="KAG2423638.1"/>
    </source>
</evidence>
<protein>
    <submittedName>
        <fullName evidence="2">Uncharacterized protein</fullName>
    </submittedName>
</protein>
<gene>
    <name evidence="2" type="ORF">HXX76_015155</name>
</gene>
<keyword evidence="3" id="KW-1185">Reference proteome</keyword>
<feature type="compositionally biased region" description="Gly residues" evidence="1">
    <location>
        <begin position="598"/>
        <end position="607"/>
    </location>
</feature>